<dbReference type="GO" id="GO:0008395">
    <property type="term" value="F:steroid hydroxylase activity"/>
    <property type="evidence" value="ECO:0007669"/>
    <property type="project" value="TreeGrafter"/>
</dbReference>
<evidence type="ECO:0000256" key="4">
    <source>
        <dbReference type="ARBA" id="ARBA00004406"/>
    </source>
</evidence>
<evidence type="ECO:0000256" key="2">
    <source>
        <dbReference type="ARBA" id="ARBA00003690"/>
    </source>
</evidence>
<evidence type="ECO:0000256" key="10">
    <source>
        <dbReference type="ARBA" id="ARBA00023002"/>
    </source>
</evidence>
<dbReference type="Proteomes" id="UP000502823">
    <property type="component" value="Unassembled WGS sequence"/>
</dbReference>
<dbReference type="AlphaFoldDB" id="A0A6L2PW75"/>
<evidence type="ECO:0000256" key="6">
    <source>
        <dbReference type="ARBA" id="ARBA00022617"/>
    </source>
</evidence>
<dbReference type="PANTHER" id="PTHR24300">
    <property type="entry name" value="CYTOCHROME P450 508A4-RELATED"/>
    <property type="match status" value="1"/>
</dbReference>
<dbReference type="InterPro" id="IPR002401">
    <property type="entry name" value="Cyt_P450_E_grp-I"/>
</dbReference>
<dbReference type="InterPro" id="IPR017972">
    <property type="entry name" value="Cyt_P450_CS"/>
</dbReference>
<dbReference type="GO" id="GO:0005506">
    <property type="term" value="F:iron ion binding"/>
    <property type="evidence" value="ECO:0007669"/>
    <property type="project" value="InterPro"/>
</dbReference>
<keyword evidence="17" id="KW-1185">Reference proteome</keyword>
<evidence type="ECO:0000256" key="11">
    <source>
        <dbReference type="ARBA" id="ARBA00023004"/>
    </source>
</evidence>
<evidence type="ECO:0000256" key="5">
    <source>
        <dbReference type="ARBA" id="ARBA00010617"/>
    </source>
</evidence>
<evidence type="ECO:0000256" key="12">
    <source>
        <dbReference type="ARBA" id="ARBA00023033"/>
    </source>
</evidence>
<evidence type="ECO:0000256" key="13">
    <source>
        <dbReference type="ARBA" id="ARBA00023136"/>
    </source>
</evidence>
<protein>
    <recommendedName>
        <fullName evidence="18">Cytochrome P450</fullName>
    </recommendedName>
</protein>
<dbReference type="Gene3D" id="1.10.630.10">
    <property type="entry name" value="Cytochrome P450"/>
    <property type="match status" value="1"/>
</dbReference>
<dbReference type="InterPro" id="IPR001128">
    <property type="entry name" value="Cyt_P450"/>
</dbReference>
<proteinExistence type="inferred from homology"/>
<comment type="subcellular location">
    <subcellularLocation>
        <location evidence="4">Endoplasmic reticulum membrane</location>
        <topology evidence="4">Peripheral membrane protein</topology>
    </subcellularLocation>
    <subcellularLocation>
        <location evidence="3">Microsome membrane</location>
        <topology evidence="3">Peripheral membrane protein</topology>
    </subcellularLocation>
</comment>
<comment type="cofactor">
    <cofactor evidence="1 14">
        <name>heme</name>
        <dbReference type="ChEBI" id="CHEBI:30413"/>
    </cofactor>
</comment>
<dbReference type="FunFam" id="1.10.630.10:FF:000238">
    <property type="entry name" value="Cytochrome P450 2A6"/>
    <property type="match status" value="1"/>
</dbReference>
<evidence type="ECO:0000313" key="16">
    <source>
        <dbReference type="EMBL" id="GFG36464.1"/>
    </source>
</evidence>
<gene>
    <name evidence="16" type="ORF">Cfor_12715</name>
</gene>
<dbReference type="OrthoDB" id="3934656at2759"/>
<keyword evidence="7 14" id="KW-0479">Metal-binding</keyword>
<comment type="caution">
    <text evidence="16">The sequence shown here is derived from an EMBL/GenBank/DDBJ whole genome shotgun (WGS) entry which is preliminary data.</text>
</comment>
<keyword evidence="6 14" id="KW-0349">Heme</keyword>
<keyword evidence="13" id="KW-0472">Membrane</keyword>
<dbReference type="CDD" id="cd20651">
    <property type="entry name" value="CYP15A1-like"/>
    <property type="match status" value="1"/>
</dbReference>
<keyword evidence="10 15" id="KW-0560">Oxidoreductase</keyword>
<dbReference type="GO" id="GO:0020037">
    <property type="term" value="F:heme binding"/>
    <property type="evidence" value="ECO:0007669"/>
    <property type="project" value="InterPro"/>
</dbReference>
<evidence type="ECO:0000256" key="1">
    <source>
        <dbReference type="ARBA" id="ARBA00001971"/>
    </source>
</evidence>
<feature type="binding site" description="axial binding residue" evidence="14">
    <location>
        <position position="428"/>
    </location>
    <ligand>
        <name>heme</name>
        <dbReference type="ChEBI" id="CHEBI:30413"/>
    </ligand>
    <ligandPart>
        <name>Fe</name>
        <dbReference type="ChEBI" id="CHEBI:18248"/>
    </ligandPart>
</feature>
<dbReference type="PRINTS" id="PR00385">
    <property type="entry name" value="P450"/>
</dbReference>
<dbReference type="Pfam" id="PF00067">
    <property type="entry name" value="p450"/>
    <property type="match status" value="1"/>
</dbReference>
<keyword evidence="11 14" id="KW-0408">Iron</keyword>
<sequence>MVLCTGPTWFPMVGNFLDLKRKCQEKKYLHEAVAAMAREHDTSVLGLRLGSELTVVVFGYQMVKEVCGREEFDGRPDTFFIRLRGMGGRGGITFTDGRIWQEHRSFAVRRLRQVGLGRAAMDDIIMDELQELVRLFGESAAAGRAVSIGRSFAPSVLNVLWVLTTGSSFLSREDPRLHSLLKAIKARSIAFNMAGGILNYFPWMRFLAPEWTGYNLILRLNSDLKDIFLATIAEHQARYSPDKTDDLIDAFLHEMESRQGDSASSFTVDQLVMICMDFFIAGSQTASTTLDYVFLMMLLYPDVQRRAQAQLDAVVGTARLPKIADRKKLPYVEAVLMEVQRLHQATPIAGPRRVTNATKLQGYDIPKARRMLFLPQDTTVLISLWSVHRDEQHWGDPTVFRPERHLTDSGELLADDWLLPFGLGKRRCLGEALARSCMFIFFAGVLQNFEILPVPDKELPEEDPTPGLLLSPQPYMVMLKSRLSRYVTESSHQVVFVLAVTSYIKRFGKPDNFPPGRFNQNALYDQPVLMNWSRGHNPANLRYVHNVANMLPN</sequence>
<reference evidence="17" key="1">
    <citation type="submission" date="2020-01" db="EMBL/GenBank/DDBJ databases">
        <title>Draft genome sequence of the Termite Coptotermes fromosanus.</title>
        <authorList>
            <person name="Itakura S."/>
            <person name="Yosikawa Y."/>
            <person name="Umezawa K."/>
        </authorList>
    </citation>
    <scope>NUCLEOTIDE SEQUENCE [LARGE SCALE GENOMIC DNA]</scope>
</reference>
<evidence type="ECO:0000256" key="15">
    <source>
        <dbReference type="RuleBase" id="RU000461"/>
    </source>
</evidence>
<dbReference type="SUPFAM" id="SSF48264">
    <property type="entry name" value="Cytochrome P450"/>
    <property type="match status" value="1"/>
</dbReference>
<evidence type="ECO:0000313" key="17">
    <source>
        <dbReference type="Proteomes" id="UP000502823"/>
    </source>
</evidence>
<dbReference type="GO" id="GO:0005789">
    <property type="term" value="C:endoplasmic reticulum membrane"/>
    <property type="evidence" value="ECO:0007669"/>
    <property type="project" value="UniProtKB-SubCell"/>
</dbReference>
<dbReference type="PANTHER" id="PTHR24300:SF376">
    <property type="entry name" value="CYTOCHROME P450 15A1"/>
    <property type="match status" value="1"/>
</dbReference>
<dbReference type="PRINTS" id="PR00463">
    <property type="entry name" value="EP450I"/>
</dbReference>
<dbReference type="PROSITE" id="PS00086">
    <property type="entry name" value="CYTOCHROME_P450"/>
    <property type="match status" value="1"/>
</dbReference>
<comment type="function">
    <text evidence="2">May be involved in the metabolism of insect hormones and in the breakdown of synthetic insecticides.</text>
</comment>
<evidence type="ECO:0000256" key="3">
    <source>
        <dbReference type="ARBA" id="ARBA00004174"/>
    </source>
</evidence>
<evidence type="ECO:0000256" key="9">
    <source>
        <dbReference type="ARBA" id="ARBA00022848"/>
    </source>
</evidence>
<dbReference type="InterPro" id="IPR050182">
    <property type="entry name" value="Cytochrome_P450_fam2"/>
</dbReference>
<keyword evidence="12 15" id="KW-0503">Monooxygenase</keyword>
<name>A0A6L2PW75_COPFO</name>
<comment type="similarity">
    <text evidence="5 15">Belongs to the cytochrome P450 family.</text>
</comment>
<accession>A0A6L2PW75</accession>
<dbReference type="InterPro" id="IPR036396">
    <property type="entry name" value="Cyt_P450_sf"/>
</dbReference>
<evidence type="ECO:0008006" key="18">
    <source>
        <dbReference type="Google" id="ProtNLM"/>
    </source>
</evidence>
<keyword evidence="9" id="KW-0492">Microsome</keyword>
<dbReference type="FunCoup" id="A0A6L2PW75">
    <property type="interactions" value="13"/>
</dbReference>
<dbReference type="GO" id="GO:0006082">
    <property type="term" value="P:organic acid metabolic process"/>
    <property type="evidence" value="ECO:0007669"/>
    <property type="project" value="TreeGrafter"/>
</dbReference>
<evidence type="ECO:0000256" key="8">
    <source>
        <dbReference type="ARBA" id="ARBA00022824"/>
    </source>
</evidence>
<dbReference type="EMBL" id="BLKM01009392">
    <property type="protein sequence ID" value="GFG36464.1"/>
    <property type="molecule type" value="Genomic_DNA"/>
</dbReference>
<keyword evidence="8" id="KW-0256">Endoplasmic reticulum</keyword>
<dbReference type="InParanoid" id="A0A6L2PW75"/>
<organism evidence="16 17">
    <name type="scientific">Coptotermes formosanus</name>
    <name type="common">Formosan subterranean termite</name>
    <dbReference type="NCBI Taxonomy" id="36987"/>
    <lineage>
        <taxon>Eukaryota</taxon>
        <taxon>Metazoa</taxon>
        <taxon>Ecdysozoa</taxon>
        <taxon>Arthropoda</taxon>
        <taxon>Hexapoda</taxon>
        <taxon>Insecta</taxon>
        <taxon>Pterygota</taxon>
        <taxon>Neoptera</taxon>
        <taxon>Polyneoptera</taxon>
        <taxon>Dictyoptera</taxon>
        <taxon>Blattodea</taxon>
        <taxon>Blattoidea</taxon>
        <taxon>Termitoidae</taxon>
        <taxon>Rhinotermitidae</taxon>
        <taxon>Coptotermes</taxon>
    </lineage>
</organism>
<dbReference type="GO" id="GO:0006805">
    <property type="term" value="P:xenobiotic metabolic process"/>
    <property type="evidence" value="ECO:0007669"/>
    <property type="project" value="TreeGrafter"/>
</dbReference>
<evidence type="ECO:0000256" key="14">
    <source>
        <dbReference type="PIRSR" id="PIRSR602401-1"/>
    </source>
</evidence>
<dbReference type="GO" id="GO:0016712">
    <property type="term" value="F:oxidoreductase activity, acting on paired donors, with incorporation or reduction of molecular oxygen, reduced flavin or flavoprotein as one donor, and incorporation of one atom of oxygen"/>
    <property type="evidence" value="ECO:0007669"/>
    <property type="project" value="TreeGrafter"/>
</dbReference>
<evidence type="ECO:0000256" key="7">
    <source>
        <dbReference type="ARBA" id="ARBA00022723"/>
    </source>
</evidence>